<gene>
    <name evidence="5" type="ORF">GBAR_LOCUS16601</name>
</gene>
<dbReference type="InterPro" id="IPR000297">
    <property type="entry name" value="PPIase_PpiC"/>
</dbReference>
<dbReference type="GO" id="GO:0003755">
    <property type="term" value="F:peptidyl-prolyl cis-trans isomerase activity"/>
    <property type="evidence" value="ECO:0007669"/>
    <property type="project" value="UniProtKB-KW"/>
</dbReference>
<keyword evidence="3" id="KW-0472">Membrane</keyword>
<evidence type="ECO:0000256" key="1">
    <source>
        <dbReference type="PROSITE-ProRule" id="PRU00278"/>
    </source>
</evidence>
<keyword evidence="3" id="KW-0812">Transmembrane</keyword>
<protein>
    <recommendedName>
        <fullName evidence="4">PpiC domain-containing protein</fullName>
    </recommendedName>
</protein>
<evidence type="ECO:0000313" key="5">
    <source>
        <dbReference type="EMBL" id="CAI8029207.1"/>
    </source>
</evidence>
<keyword evidence="6" id="KW-1185">Reference proteome</keyword>
<keyword evidence="1" id="KW-0413">Isomerase</keyword>
<accession>A0AA35SHV2</accession>
<evidence type="ECO:0000313" key="6">
    <source>
        <dbReference type="Proteomes" id="UP001174909"/>
    </source>
</evidence>
<proteinExistence type="predicted"/>
<dbReference type="InterPro" id="IPR027304">
    <property type="entry name" value="Trigger_fact/SurA_dom_sf"/>
</dbReference>
<keyword evidence="1" id="KW-0697">Rotamase</keyword>
<sequence length="389" mass="43604">MALARLTGRFGGPRGRASRRRQARAGSGGEPDVEARSPAERRERRRRYFSAGIGAFLLLVVVGVVVYGYFWEFYRPPRVWAGSVNSVEFTMGDLVQRIRVLQGVNRYQGGRVDLSRVPFEYLQELVNVEILRQQATSLGVKPSEEGIEGALRRQFEPTAPEGQEVDPGQLDREFRNNYQTFLTATGLTDSEYRVIVEEDLTEFGLFLKLGDEIENSQEHVEVRWIRLPVDPSEAGASDLQPDQVVQRLEVEPFEVVAREVSRPAGYSDASGNVGWVPRGAFPNLDRLLFGDEERGTVALNPGETSSPLYARDGIFIIQMLSGPGERDIEEHMRFKLAQELTQAWKDEALREGADNGTVQMHLNSKLYDWVADQVAVTAPRVQAPGQPAR</sequence>
<feature type="domain" description="PpiC" evidence="4">
    <location>
        <begin position="217"/>
        <end position="321"/>
    </location>
</feature>
<organism evidence="5 6">
    <name type="scientific">Geodia barretti</name>
    <name type="common">Barrett's horny sponge</name>
    <dbReference type="NCBI Taxonomy" id="519541"/>
    <lineage>
        <taxon>Eukaryota</taxon>
        <taxon>Metazoa</taxon>
        <taxon>Porifera</taxon>
        <taxon>Demospongiae</taxon>
        <taxon>Heteroscleromorpha</taxon>
        <taxon>Tetractinellida</taxon>
        <taxon>Astrophorina</taxon>
        <taxon>Geodiidae</taxon>
        <taxon>Geodia</taxon>
    </lineage>
</organism>
<dbReference type="PROSITE" id="PS50198">
    <property type="entry name" value="PPIC_PPIASE_2"/>
    <property type="match status" value="1"/>
</dbReference>
<dbReference type="SUPFAM" id="SSF54534">
    <property type="entry name" value="FKBP-like"/>
    <property type="match status" value="1"/>
</dbReference>
<dbReference type="EMBL" id="CASHTH010002388">
    <property type="protein sequence ID" value="CAI8029207.1"/>
    <property type="molecule type" value="Genomic_DNA"/>
</dbReference>
<feature type="region of interest" description="Disordered" evidence="2">
    <location>
        <begin position="1"/>
        <end position="39"/>
    </location>
</feature>
<dbReference type="Proteomes" id="UP001174909">
    <property type="component" value="Unassembled WGS sequence"/>
</dbReference>
<dbReference type="Gene3D" id="3.10.50.40">
    <property type="match status" value="1"/>
</dbReference>
<dbReference type="InterPro" id="IPR046357">
    <property type="entry name" value="PPIase_dom_sf"/>
</dbReference>
<dbReference type="AlphaFoldDB" id="A0AA35SHV2"/>
<comment type="caution">
    <text evidence="5">The sequence shown here is derived from an EMBL/GenBank/DDBJ whole genome shotgun (WGS) entry which is preliminary data.</text>
</comment>
<dbReference type="Gene3D" id="1.10.4030.10">
    <property type="entry name" value="Porin chaperone SurA, peptide-binding domain"/>
    <property type="match status" value="1"/>
</dbReference>
<dbReference type="SUPFAM" id="SSF109998">
    <property type="entry name" value="Triger factor/SurA peptide-binding domain-like"/>
    <property type="match status" value="1"/>
</dbReference>
<evidence type="ECO:0000256" key="3">
    <source>
        <dbReference type="SAM" id="Phobius"/>
    </source>
</evidence>
<reference evidence="5" key="1">
    <citation type="submission" date="2023-03" db="EMBL/GenBank/DDBJ databases">
        <authorList>
            <person name="Steffen K."/>
            <person name="Cardenas P."/>
        </authorList>
    </citation>
    <scope>NUCLEOTIDE SEQUENCE</scope>
</reference>
<evidence type="ECO:0000259" key="4">
    <source>
        <dbReference type="PROSITE" id="PS50198"/>
    </source>
</evidence>
<evidence type="ECO:0000256" key="2">
    <source>
        <dbReference type="SAM" id="MobiDB-lite"/>
    </source>
</evidence>
<name>A0AA35SHV2_GEOBA</name>
<feature type="transmembrane region" description="Helical" evidence="3">
    <location>
        <begin position="48"/>
        <end position="71"/>
    </location>
</feature>
<keyword evidence="3" id="KW-1133">Transmembrane helix</keyword>